<feature type="transmembrane region" description="Helical" evidence="1">
    <location>
        <begin position="86"/>
        <end position="111"/>
    </location>
</feature>
<dbReference type="EMBL" id="UINC01148159">
    <property type="protein sequence ID" value="SVD39882.1"/>
    <property type="molecule type" value="Genomic_DNA"/>
</dbReference>
<protein>
    <recommendedName>
        <fullName evidence="3">Peptide transporter</fullName>
    </recommendedName>
</protein>
<evidence type="ECO:0008006" key="3">
    <source>
        <dbReference type="Google" id="ProtNLM"/>
    </source>
</evidence>
<evidence type="ECO:0000256" key="1">
    <source>
        <dbReference type="SAM" id="Phobius"/>
    </source>
</evidence>
<keyword evidence="1" id="KW-1133">Transmembrane helix</keyword>
<keyword evidence="1" id="KW-0472">Membrane</keyword>
<proteinExistence type="predicted"/>
<gene>
    <name evidence="2" type="ORF">METZ01_LOCUS392736</name>
</gene>
<dbReference type="AlphaFoldDB" id="A0A382V048"/>
<name>A0A382V048_9ZZZZ</name>
<organism evidence="2">
    <name type="scientific">marine metagenome</name>
    <dbReference type="NCBI Taxonomy" id="408172"/>
    <lineage>
        <taxon>unclassified sequences</taxon>
        <taxon>metagenomes</taxon>
        <taxon>ecological metagenomes</taxon>
    </lineage>
</organism>
<feature type="non-terminal residue" evidence="2">
    <location>
        <position position="1"/>
    </location>
</feature>
<accession>A0A382V048</accession>
<reference evidence="2" key="1">
    <citation type="submission" date="2018-05" db="EMBL/GenBank/DDBJ databases">
        <authorList>
            <person name="Lanie J.A."/>
            <person name="Ng W.-L."/>
            <person name="Kazmierczak K.M."/>
            <person name="Andrzejewski T.M."/>
            <person name="Davidsen T.M."/>
            <person name="Wayne K.J."/>
            <person name="Tettelin H."/>
            <person name="Glass J.I."/>
            <person name="Rusch D."/>
            <person name="Podicherti R."/>
            <person name="Tsui H.-C.T."/>
            <person name="Winkler M.E."/>
        </authorList>
    </citation>
    <scope>NUCLEOTIDE SEQUENCE</scope>
</reference>
<feature type="transmembrane region" description="Helical" evidence="1">
    <location>
        <begin position="21"/>
        <end position="50"/>
    </location>
</feature>
<evidence type="ECO:0000313" key="2">
    <source>
        <dbReference type="EMBL" id="SVD39882.1"/>
    </source>
</evidence>
<keyword evidence="1" id="KW-0812">Transmembrane</keyword>
<feature type="transmembrane region" description="Helical" evidence="1">
    <location>
        <begin position="56"/>
        <end position="74"/>
    </location>
</feature>
<sequence>SSWIQHSTDEPWLYRAIKPEVIAFGAGFGLLSFILLSILGLPILLIFGFVRSLTHLPHFVVTEILGAMLARYYFWNKYGRKEWLQFSPILAVGFSCGMALMGMSAVGVALIQKSVSVLIF</sequence>